<accession>A0A836EI50</accession>
<dbReference type="InterPro" id="IPR033620">
    <property type="entry name" value="Ribosomal_mS37_met"/>
</dbReference>
<dbReference type="Pfam" id="PF06747">
    <property type="entry name" value="CHCH"/>
    <property type="match status" value="1"/>
</dbReference>
<evidence type="ECO:0000256" key="1">
    <source>
        <dbReference type="ARBA" id="ARBA00023157"/>
    </source>
</evidence>
<dbReference type="InterPro" id="IPR009069">
    <property type="entry name" value="Cys_alpha_HP_mot_SF"/>
</dbReference>
<evidence type="ECO:0000259" key="2">
    <source>
        <dbReference type="Pfam" id="PF06747"/>
    </source>
</evidence>
<proteinExistence type="predicted"/>
<feature type="non-terminal residue" evidence="3">
    <location>
        <position position="127"/>
    </location>
</feature>
<name>A0A836EI50_9HYME</name>
<organism evidence="3 4">
    <name type="scientific">Pseudoatta argentina</name>
    <dbReference type="NCBI Taxonomy" id="621737"/>
    <lineage>
        <taxon>Eukaryota</taxon>
        <taxon>Metazoa</taxon>
        <taxon>Ecdysozoa</taxon>
        <taxon>Arthropoda</taxon>
        <taxon>Hexapoda</taxon>
        <taxon>Insecta</taxon>
        <taxon>Pterygota</taxon>
        <taxon>Neoptera</taxon>
        <taxon>Endopterygota</taxon>
        <taxon>Hymenoptera</taxon>
        <taxon>Apocrita</taxon>
        <taxon>Aculeata</taxon>
        <taxon>Formicoidea</taxon>
        <taxon>Formicidae</taxon>
        <taxon>Myrmicinae</taxon>
        <taxon>Pseudoatta</taxon>
    </lineage>
</organism>
<evidence type="ECO:0000313" key="4">
    <source>
        <dbReference type="Proteomes" id="UP000668214"/>
    </source>
</evidence>
<keyword evidence="1" id="KW-1015">Disulfide bond</keyword>
<dbReference type="GO" id="GO:0005761">
    <property type="term" value="C:mitochondrial ribosome"/>
    <property type="evidence" value="ECO:0007669"/>
    <property type="project" value="InterPro"/>
</dbReference>
<feature type="domain" description="CHCH" evidence="2">
    <location>
        <begin position="53"/>
        <end position="86"/>
    </location>
</feature>
<dbReference type="GO" id="GO:0003723">
    <property type="term" value="F:RNA binding"/>
    <property type="evidence" value="ECO:0007669"/>
    <property type="project" value="TreeGrafter"/>
</dbReference>
<dbReference type="AlphaFoldDB" id="A0A836EI50"/>
<dbReference type="PANTHER" id="PTHR31278">
    <property type="entry name" value="CHCHD1"/>
    <property type="match status" value="1"/>
</dbReference>
<dbReference type="EMBL" id="JAANIA010002908">
    <property type="protein sequence ID" value="KAG5307529.1"/>
    <property type="molecule type" value="Genomic_DNA"/>
</dbReference>
<gene>
    <name evidence="3" type="primary">Chchd1</name>
    <name evidence="3" type="ORF">G6Z78_0012351</name>
</gene>
<dbReference type="SUPFAM" id="SSF47072">
    <property type="entry name" value="Cysteine alpha-hairpin motif"/>
    <property type="match status" value="1"/>
</dbReference>
<dbReference type="PANTHER" id="PTHR31278:SF2">
    <property type="entry name" value="SMALL RIBOSOMAL SUBUNIT PROTEIN MS37"/>
    <property type="match status" value="1"/>
</dbReference>
<dbReference type="Proteomes" id="UP000668214">
    <property type="component" value="Unassembled WGS sequence"/>
</dbReference>
<keyword evidence="4" id="KW-1185">Reference proteome</keyword>
<evidence type="ECO:0000313" key="3">
    <source>
        <dbReference type="EMBL" id="KAG5307529.1"/>
    </source>
</evidence>
<dbReference type="GO" id="GO:0005654">
    <property type="term" value="C:nucleoplasm"/>
    <property type="evidence" value="ECO:0007669"/>
    <property type="project" value="TreeGrafter"/>
</dbReference>
<protein>
    <submittedName>
        <fullName evidence="3">CHCH1 protein</fullName>
    </submittedName>
</protein>
<comment type="caution">
    <text evidence="3">The sequence shown here is derived from an EMBL/GenBank/DDBJ whole genome shotgun (WGS) entry which is preliminary data.</text>
</comment>
<dbReference type="InterPro" id="IPR010625">
    <property type="entry name" value="CHCH"/>
</dbReference>
<sequence>FILYYREMRLTSILFRNARQPQNEKKVPFKEVMPLKLKNSVSGKNQKTAEKGCLLQMSLLLTCLEENEYEDKRCIPELKALNQCYQVYTSSIERVHSLKDQIIPVPDTNKNLTHKQITYLLRKYPTV</sequence>
<dbReference type="GO" id="GO:0032543">
    <property type="term" value="P:mitochondrial translation"/>
    <property type="evidence" value="ECO:0007669"/>
    <property type="project" value="InterPro"/>
</dbReference>
<reference evidence="3" key="1">
    <citation type="submission" date="2020-02" db="EMBL/GenBank/DDBJ databases">
        <title>Relaxed selection underlies rapid genomic changes in the transitions from sociality to social parasitism in ants.</title>
        <authorList>
            <person name="Bi X."/>
        </authorList>
    </citation>
    <scope>NUCLEOTIDE SEQUENCE</scope>
    <source>
        <strain evidence="3">BGI-DK2014c</strain>
        <tissue evidence="3">Whole body</tissue>
    </source>
</reference>
<feature type="non-terminal residue" evidence="3">
    <location>
        <position position="1"/>
    </location>
</feature>